<feature type="transmembrane region" description="Helical" evidence="1">
    <location>
        <begin position="159"/>
        <end position="180"/>
    </location>
</feature>
<evidence type="ECO:0000313" key="2">
    <source>
        <dbReference type="EMBL" id="AXF56222.1"/>
    </source>
</evidence>
<reference evidence="2 3" key="1">
    <citation type="journal article" date="2018" name="J. Microbiol.">
        <title>Salicibibacter kimchii gen. nov., sp. nov., a moderately halophilic and alkalitolerant bacterium in the family Bacillaceae, isolated from kimchi.</title>
        <authorList>
            <person name="Jang J.Y."/>
            <person name="Oh Y.J."/>
            <person name="Lim S.K."/>
            <person name="Park H.K."/>
            <person name="Lee C."/>
            <person name="Kim J.Y."/>
            <person name="Lee M.A."/>
            <person name="Choi H.J."/>
        </authorList>
    </citation>
    <scope>NUCLEOTIDE SEQUENCE [LARGE SCALE GENOMIC DNA]</scope>
    <source>
        <strain evidence="2 3">NKC1-1</strain>
    </source>
</reference>
<dbReference type="KEGG" id="rue:DT065_09475"/>
<evidence type="ECO:0008006" key="4">
    <source>
        <dbReference type="Google" id="ProtNLM"/>
    </source>
</evidence>
<name>A0A345BZ41_9BACI</name>
<gene>
    <name evidence="2" type="ORF">DT065_09475</name>
</gene>
<feature type="transmembrane region" description="Helical" evidence="1">
    <location>
        <begin position="93"/>
        <end position="113"/>
    </location>
</feature>
<organism evidence="2 3">
    <name type="scientific">Salicibibacter kimchii</name>
    <dbReference type="NCBI Taxonomy" id="2099786"/>
    <lineage>
        <taxon>Bacteria</taxon>
        <taxon>Bacillati</taxon>
        <taxon>Bacillota</taxon>
        <taxon>Bacilli</taxon>
        <taxon>Bacillales</taxon>
        <taxon>Bacillaceae</taxon>
        <taxon>Salicibibacter</taxon>
    </lineage>
</organism>
<dbReference type="EMBL" id="CP031092">
    <property type="protein sequence ID" value="AXF56222.1"/>
    <property type="molecule type" value="Genomic_DNA"/>
</dbReference>
<dbReference type="OrthoDB" id="2831020at2"/>
<protein>
    <recommendedName>
        <fullName evidence="4">Glycerophosphoryl diester phosphodiesterase membrane domain-containing protein</fullName>
    </recommendedName>
</protein>
<feature type="transmembrane region" description="Helical" evidence="1">
    <location>
        <begin position="119"/>
        <end position="138"/>
    </location>
</feature>
<proteinExistence type="predicted"/>
<sequence>MNVLKDALQLYNQNLINVLILSVVIVLPLYILEFFIRTGATYYFGIHNLEGLGSFVMIVTAIMIMILAQIPFISMSATSLVHEHVKVSDSVKIFFKFLLPVIGSAMLFIFASIAGLFAFILPGLFLLIMTFLHPYVAIIHNKHGSDLLRALLQWFRTSFVDVGVFALMFISLNVFLTAIFTIGTSFVTELPIAMTIMQLSVNILILPLFVCVISVLYHRHRPESFESYEAVNF</sequence>
<keyword evidence="1" id="KW-1133">Transmembrane helix</keyword>
<dbReference type="RefSeq" id="WP_114372810.1">
    <property type="nucleotide sequence ID" value="NZ_CP031092.1"/>
</dbReference>
<accession>A0A345BZ41</accession>
<evidence type="ECO:0000256" key="1">
    <source>
        <dbReference type="SAM" id="Phobius"/>
    </source>
</evidence>
<feature type="transmembrane region" description="Helical" evidence="1">
    <location>
        <begin position="15"/>
        <end position="36"/>
    </location>
</feature>
<dbReference type="Proteomes" id="UP000252100">
    <property type="component" value="Chromosome"/>
</dbReference>
<feature type="transmembrane region" description="Helical" evidence="1">
    <location>
        <begin position="56"/>
        <end position="81"/>
    </location>
</feature>
<dbReference type="AlphaFoldDB" id="A0A345BZ41"/>
<feature type="transmembrane region" description="Helical" evidence="1">
    <location>
        <begin position="192"/>
        <end position="217"/>
    </location>
</feature>
<keyword evidence="3" id="KW-1185">Reference proteome</keyword>
<evidence type="ECO:0000313" key="3">
    <source>
        <dbReference type="Proteomes" id="UP000252100"/>
    </source>
</evidence>
<keyword evidence="1" id="KW-0472">Membrane</keyword>
<keyword evidence="1" id="KW-0812">Transmembrane</keyword>